<comment type="subunit">
    <text evidence="3">Homodimer.</text>
</comment>
<dbReference type="Pfam" id="PF01063">
    <property type="entry name" value="Aminotran_4"/>
    <property type="match status" value="1"/>
</dbReference>
<evidence type="ECO:0000256" key="1">
    <source>
        <dbReference type="ARBA" id="ARBA00001933"/>
    </source>
</evidence>
<evidence type="ECO:0000256" key="5">
    <source>
        <dbReference type="ARBA" id="ARBA00021779"/>
    </source>
</evidence>
<keyword evidence="7" id="KW-0808">Transferase</keyword>
<evidence type="ECO:0000256" key="2">
    <source>
        <dbReference type="ARBA" id="ARBA00009320"/>
    </source>
</evidence>
<evidence type="ECO:0000256" key="9">
    <source>
        <dbReference type="ARBA" id="ARBA00030138"/>
    </source>
</evidence>
<keyword evidence="6" id="KW-0032">Aminotransferase</keyword>
<name>A0A1Y3PLL9_9BACI</name>
<dbReference type="InterPro" id="IPR043132">
    <property type="entry name" value="BCAT-like_C"/>
</dbReference>
<comment type="cofactor">
    <cofactor evidence="1">
        <name>pyridoxal 5'-phosphate</name>
        <dbReference type="ChEBI" id="CHEBI:597326"/>
    </cofactor>
</comment>
<dbReference type="GO" id="GO:0008652">
    <property type="term" value="P:amino acid biosynthetic process"/>
    <property type="evidence" value="ECO:0007669"/>
    <property type="project" value="UniProtKB-ARBA"/>
</dbReference>
<dbReference type="EC" id="2.6.1.21" evidence="4"/>
<gene>
    <name evidence="13" type="ORF">BAA01_08800</name>
</gene>
<dbReference type="InterPro" id="IPR050571">
    <property type="entry name" value="Class-IV_PLP-Dep_Aminotrnsfr"/>
</dbReference>
<sequence length="284" mass="31424">MYILYNDTIMPRHLFRVDLEDRGYQFGDGIYEVIRFYDRVPFELEAHLRRLAASAEAIRIPLPVSLERLGENIGKLIGESSIQSGIIYIQLTRGVAPRGHLFPAAAQPVLTGYLTPVERPVAHLEQGIAAITTEDIRWLRVDIKTINLLPNILAKQQAHEAGAHEAIFVRNGTVTEGSSSNLFGIRDGVCYTHPANHLILNGITRQVVLRLLNSVGLKLREEAIPHTELYRMDEVFITSTVQEVCPVIRIDGQPVGEGKPGAFTRALQSAFEQAIGTSQSAATP</sequence>
<dbReference type="EMBL" id="LZRT01000063">
    <property type="protein sequence ID" value="OUM88251.1"/>
    <property type="molecule type" value="Genomic_DNA"/>
</dbReference>
<dbReference type="GO" id="GO:0030170">
    <property type="term" value="F:pyridoxal phosphate binding"/>
    <property type="evidence" value="ECO:0007669"/>
    <property type="project" value="InterPro"/>
</dbReference>
<protein>
    <recommendedName>
        <fullName evidence="5">D-alanine aminotransferase</fullName>
        <ecNumber evidence="4">2.6.1.21</ecNumber>
    </recommendedName>
    <alternativeName>
        <fullName evidence="11">D-amino acid aminotransferase</fullName>
    </alternativeName>
    <alternativeName>
        <fullName evidence="9">D-amino acid transaminase</fullName>
    </alternativeName>
    <alternativeName>
        <fullName evidence="10">D-aspartate aminotransferase</fullName>
    </alternativeName>
</protein>
<dbReference type="GO" id="GO:0005829">
    <property type="term" value="C:cytosol"/>
    <property type="evidence" value="ECO:0007669"/>
    <property type="project" value="TreeGrafter"/>
</dbReference>
<dbReference type="CDD" id="cd01558">
    <property type="entry name" value="D-AAT_like"/>
    <property type="match status" value="1"/>
</dbReference>
<dbReference type="NCBIfam" id="TIGR01121">
    <property type="entry name" value="D_amino_aminoT"/>
    <property type="match status" value="1"/>
</dbReference>
<dbReference type="PANTHER" id="PTHR42743">
    <property type="entry name" value="AMINO-ACID AMINOTRANSFERASE"/>
    <property type="match status" value="1"/>
</dbReference>
<proteinExistence type="inferred from homology"/>
<evidence type="ECO:0000313" key="13">
    <source>
        <dbReference type="EMBL" id="OUM88251.1"/>
    </source>
</evidence>
<dbReference type="SUPFAM" id="SSF56752">
    <property type="entry name" value="D-aminoacid aminotransferase-like PLP-dependent enzymes"/>
    <property type="match status" value="1"/>
</dbReference>
<dbReference type="PANTHER" id="PTHR42743:SF10">
    <property type="entry name" value="D-ALANINE AMINOTRANSFERASE"/>
    <property type="match status" value="1"/>
</dbReference>
<dbReference type="GO" id="GO:0046394">
    <property type="term" value="P:carboxylic acid biosynthetic process"/>
    <property type="evidence" value="ECO:0007669"/>
    <property type="project" value="UniProtKB-ARBA"/>
</dbReference>
<keyword evidence="8" id="KW-0663">Pyridoxal phosphate</keyword>
<dbReference type="Gene3D" id="3.20.10.10">
    <property type="entry name" value="D-amino Acid Aminotransferase, subunit A, domain 2"/>
    <property type="match status" value="1"/>
</dbReference>
<dbReference type="InterPro" id="IPR036038">
    <property type="entry name" value="Aminotransferase-like"/>
</dbReference>
<organism evidence="13 14">
    <name type="scientific">Bacillus thermozeamaize</name>
    <dbReference type="NCBI Taxonomy" id="230954"/>
    <lineage>
        <taxon>Bacteria</taxon>
        <taxon>Bacillati</taxon>
        <taxon>Bacillota</taxon>
        <taxon>Bacilli</taxon>
        <taxon>Bacillales</taxon>
        <taxon>Bacillaceae</taxon>
        <taxon>Bacillus</taxon>
    </lineage>
</organism>
<dbReference type="InterPro" id="IPR043131">
    <property type="entry name" value="BCAT-like_N"/>
</dbReference>
<evidence type="ECO:0000256" key="7">
    <source>
        <dbReference type="ARBA" id="ARBA00022679"/>
    </source>
</evidence>
<dbReference type="InterPro" id="IPR005784">
    <property type="entry name" value="D_amino_transT"/>
</dbReference>
<dbReference type="Gene3D" id="3.30.470.10">
    <property type="match status" value="1"/>
</dbReference>
<dbReference type="Proteomes" id="UP000196475">
    <property type="component" value="Unassembled WGS sequence"/>
</dbReference>
<dbReference type="GO" id="GO:0047810">
    <property type="term" value="F:D-alanine-2-oxoglutarate aminotransferase activity"/>
    <property type="evidence" value="ECO:0007669"/>
    <property type="project" value="UniProtKB-EC"/>
</dbReference>
<evidence type="ECO:0000256" key="4">
    <source>
        <dbReference type="ARBA" id="ARBA00012874"/>
    </source>
</evidence>
<evidence type="ECO:0000256" key="11">
    <source>
        <dbReference type="ARBA" id="ARBA00033391"/>
    </source>
</evidence>
<dbReference type="GO" id="GO:0046416">
    <property type="term" value="P:D-amino acid metabolic process"/>
    <property type="evidence" value="ECO:0007669"/>
    <property type="project" value="InterPro"/>
</dbReference>
<comment type="catalytic activity">
    <reaction evidence="12">
        <text>D-alanine + 2-oxoglutarate = D-glutamate + pyruvate</text>
        <dbReference type="Rhea" id="RHEA:15869"/>
        <dbReference type="ChEBI" id="CHEBI:15361"/>
        <dbReference type="ChEBI" id="CHEBI:16810"/>
        <dbReference type="ChEBI" id="CHEBI:29986"/>
        <dbReference type="ChEBI" id="CHEBI:57416"/>
        <dbReference type="EC" id="2.6.1.21"/>
    </reaction>
</comment>
<evidence type="ECO:0000256" key="6">
    <source>
        <dbReference type="ARBA" id="ARBA00022576"/>
    </source>
</evidence>
<comment type="caution">
    <text evidence="13">The sequence shown here is derived from an EMBL/GenBank/DDBJ whole genome shotgun (WGS) entry which is preliminary data.</text>
</comment>
<dbReference type="AlphaFoldDB" id="A0A1Y3PLL9"/>
<evidence type="ECO:0000256" key="12">
    <source>
        <dbReference type="ARBA" id="ARBA00047911"/>
    </source>
</evidence>
<accession>A0A1Y3PLL9</accession>
<evidence type="ECO:0000256" key="8">
    <source>
        <dbReference type="ARBA" id="ARBA00022898"/>
    </source>
</evidence>
<dbReference type="InterPro" id="IPR001544">
    <property type="entry name" value="Aminotrans_IV"/>
</dbReference>
<evidence type="ECO:0000256" key="3">
    <source>
        <dbReference type="ARBA" id="ARBA00011738"/>
    </source>
</evidence>
<dbReference type="FunFam" id="3.20.10.10:FF:000002">
    <property type="entry name" value="D-alanine aminotransferase"/>
    <property type="match status" value="1"/>
</dbReference>
<evidence type="ECO:0000313" key="14">
    <source>
        <dbReference type="Proteomes" id="UP000196475"/>
    </source>
</evidence>
<reference evidence="14" key="1">
    <citation type="submission" date="2016-06" db="EMBL/GenBank/DDBJ databases">
        <authorList>
            <person name="Nascimento L."/>
            <person name="Pereira R.V."/>
            <person name="Martins L.F."/>
            <person name="Quaggio R.B."/>
            <person name="Silva A.M."/>
            <person name="Setubal J.C."/>
        </authorList>
    </citation>
    <scope>NUCLEOTIDE SEQUENCE [LARGE SCALE GENOMIC DNA]</scope>
</reference>
<evidence type="ECO:0000256" key="10">
    <source>
        <dbReference type="ARBA" id="ARBA00033316"/>
    </source>
</evidence>
<comment type="similarity">
    <text evidence="2">Belongs to the class-IV pyridoxal-phosphate-dependent aminotransferase family.</text>
</comment>